<keyword evidence="1" id="KW-1133">Transmembrane helix</keyword>
<dbReference type="NCBIfam" id="TIGR00254">
    <property type="entry name" value="GGDEF"/>
    <property type="match status" value="1"/>
</dbReference>
<dbReference type="InterPro" id="IPR050469">
    <property type="entry name" value="Diguanylate_Cyclase"/>
</dbReference>
<dbReference type="InterPro" id="IPR000160">
    <property type="entry name" value="GGDEF_dom"/>
</dbReference>
<protein>
    <submittedName>
        <fullName evidence="3">GGDEF domain-containing protein</fullName>
    </submittedName>
</protein>
<dbReference type="SMART" id="SM00267">
    <property type="entry name" value="GGDEF"/>
    <property type="match status" value="1"/>
</dbReference>
<sequence length="221" mass="24416">MHLKGKWACYGAASGAGLMLGSIALQHLGTWGLILGLLIAVLGGGWLALQIFRIYELSINDEGTGLYNRRYLFQRLSYEFKGKHSAEKLVSMLVIDIDDFRGFNTRFGHLAGDYVLRSVAEALRSSIRRYDTVGRWGGEEFAVILPGANGAEALAIAERIRERVQGMELYFGQHHDMQVTVSIGAAVYHGQFTHSKELVHEADQAMYNAKQLKNAVLLASG</sequence>
<dbReference type="Gene3D" id="3.30.70.270">
    <property type="match status" value="1"/>
</dbReference>
<evidence type="ECO:0000313" key="4">
    <source>
        <dbReference type="Proteomes" id="UP001300012"/>
    </source>
</evidence>
<feature type="domain" description="GGDEF" evidence="2">
    <location>
        <begin position="88"/>
        <end position="221"/>
    </location>
</feature>
<proteinExistence type="predicted"/>
<keyword evidence="1" id="KW-0472">Membrane</keyword>
<evidence type="ECO:0000256" key="1">
    <source>
        <dbReference type="SAM" id="Phobius"/>
    </source>
</evidence>
<dbReference type="PROSITE" id="PS50887">
    <property type="entry name" value="GGDEF"/>
    <property type="match status" value="1"/>
</dbReference>
<dbReference type="Pfam" id="PF00990">
    <property type="entry name" value="GGDEF"/>
    <property type="match status" value="1"/>
</dbReference>
<gene>
    <name evidence="3" type="ORF">NV381_09800</name>
</gene>
<dbReference type="CDD" id="cd01949">
    <property type="entry name" value="GGDEF"/>
    <property type="match status" value="1"/>
</dbReference>
<dbReference type="RefSeq" id="WP_258213097.1">
    <property type="nucleotide sequence ID" value="NZ_JANQBD010000006.1"/>
</dbReference>
<organism evidence="3 4">
    <name type="scientific">Paenibacillus radicis</name>
    <name type="common">ex Xue et al. 2023</name>
    <dbReference type="NCBI Taxonomy" id="2972489"/>
    <lineage>
        <taxon>Bacteria</taxon>
        <taxon>Bacillati</taxon>
        <taxon>Bacillota</taxon>
        <taxon>Bacilli</taxon>
        <taxon>Bacillales</taxon>
        <taxon>Paenibacillaceae</taxon>
        <taxon>Paenibacillus</taxon>
    </lineage>
</organism>
<accession>A0ABT1YF00</accession>
<feature type="transmembrane region" description="Helical" evidence="1">
    <location>
        <begin position="31"/>
        <end position="49"/>
    </location>
</feature>
<reference evidence="3 4" key="1">
    <citation type="submission" date="2022-08" db="EMBL/GenBank/DDBJ databases">
        <title>Paenibacillus endoradicis sp. nov., Paenibacillus radicibacter sp. nov and Paenibacillus pararadicis sp. nov., three cold-adapted plant growth-promoting bacteria isolated from root of Larix gmelinii in Great Khingan.</title>
        <authorList>
            <person name="Xue H."/>
        </authorList>
    </citation>
    <scope>NUCLEOTIDE SEQUENCE [LARGE SCALE GENOMIC DNA]</scope>
    <source>
        <strain evidence="3 4">N5-1-1-5</strain>
    </source>
</reference>
<dbReference type="InterPro" id="IPR043128">
    <property type="entry name" value="Rev_trsase/Diguanyl_cyclase"/>
</dbReference>
<dbReference type="EMBL" id="JANQBD010000006">
    <property type="protein sequence ID" value="MCR8631497.1"/>
    <property type="molecule type" value="Genomic_DNA"/>
</dbReference>
<evidence type="ECO:0000313" key="3">
    <source>
        <dbReference type="EMBL" id="MCR8631497.1"/>
    </source>
</evidence>
<keyword evidence="4" id="KW-1185">Reference proteome</keyword>
<dbReference type="PANTHER" id="PTHR45138:SF9">
    <property type="entry name" value="DIGUANYLATE CYCLASE DGCM-RELATED"/>
    <property type="match status" value="1"/>
</dbReference>
<comment type="caution">
    <text evidence="3">The sequence shown here is derived from an EMBL/GenBank/DDBJ whole genome shotgun (WGS) entry which is preliminary data.</text>
</comment>
<dbReference type="Proteomes" id="UP001300012">
    <property type="component" value="Unassembled WGS sequence"/>
</dbReference>
<evidence type="ECO:0000259" key="2">
    <source>
        <dbReference type="PROSITE" id="PS50887"/>
    </source>
</evidence>
<feature type="transmembrane region" description="Helical" evidence="1">
    <location>
        <begin position="7"/>
        <end position="25"/>
    </location>
</feature>
<keyword evidence="1" id="KW-0812">Transmembrane</keyword>
<name>A0ABT1YF00_9BACL</name>
<dbReference type="SUPFAM" id="SSF55073">
    <property type="entry name" value="Nucleotide cyclase"/>
    <property type="match status" value="1"/>
</dbReference>
<dbReference type="PANTHER" id="PTHR45138">
    <property type="entry name" value="REGULATORY COMPONENTS OF SENSORY TRANSDUCTION SYSTEM"/>
    <property type="match status" value="1"/>
</dbReference>
<dbReference type="InterPro" id="IPR029787">
    <property type="entry name" value="Nucleotide_cyclase"/>
</dbReference>